<accession>A0A1E7FJP3</accession>
<dbReference type="GO" id="GO:0008270">
    <property type="term" value="F:zinc ion binding"/>
    <property type="evidence" value="ECO:0007669"/>
    <property type="project" value="UniProtKB-KW"/>
</dbReference>
<keyword evidence="1" id="KW-0479">Metal-binding</keyword>
<sequence length="324" mass="36617">MGRKQKLRQEKRNIKNKVAATAAAEVTTAADATTDSTEDAIVYADAAKKQGTVEVLEKAEALENQFPKSDMYFQATADTDNITGKEQYELFKQGAKEHGCVHSMYLWGKTMLAHTPDGMLMPVHLALPWFLEGAIRGSSKCMMSLMWEVYFSKADRKADALQDYWGKITKKYHSGTSLVDSMKILKCSVTRKCVICSKTDTKTLTLQQCQGCSVYCYCGEGCQAIHWEERKHRNECKQVHILNKYHKPYAKEIRDAVIRGDKEIPSLEKLRYKLGLTRPQGEYDEFFEPTHNGNPFNPRDCLTGRDDGTLWVGSFPNSPIGTQS</sequence>
<evidence type="ECO:0000313" key="7">
    <source>
        <dbReference type="Proteomes" id="UP000095751"/>
    </source>
</evidence>
<dbReference type="Pfam" id="PF01753">
    <property type="entry name" value="zf-MYND"/>
    <property type="match status" value="1"/>
</dbReference>
<reference evidence="6 7" key="1">
    <citation type="submission" date="2016-09" db="EMBL/GenBank/DDBJ databases">
        <title>Extensive genetic diversity and differential bi-allelic expression allows diatom success in the polar Southern Ocean.</title>
        <authorList>
            <consortium name="DOE Joint Genome Institute"/>
            <person name="Mock T."/>
            <person name="Otillar R.P."/>
            <person name="Strauss J."/>
            <person name="Dupont C."/>
            <person name="Frickenhaus S."/>
            <person name="Maumus F."/>
            <person name="Mcmullan M."/>
            <person name="Sanges R."/>
            <person name="Schmutz J."/>
            <person name="Toseland A."/>
            <person name="Valas R."/>
            <person name="Veluchamy A."/>
            <person name="Ward B.J."/>
            <person name="Allen A."/>
            <person name="Barry K."/>
            <person name="Falciatore A."/>
            <person name="Ferrante M."/>
            <person name="Fortunato A.E."/>
            <person name="Gloeckner G."/>
            <person name="Gruber A."/>
            <person name="Hipkin R."/>
            <person name="Janech M."/>
            <person name="Kroth P."/>
            <person name="Leese F."/>
            <person name="Lindquist E."/>
            <person name="Lyon B.R."/>
            <person name="Martin J."/>
            <person name="Mayer C."/>
            <person name="Parker M."/>
            <person name="Quesneville H."/>
            <person name="Raymond J."/>
            <person name="Uhlig C."/>
            <person name="Valentin K.U."/>
            <person name="Worden A.Z."/>
            <person name="Armbrust E.V."/>
            <person name="Bowler C."/>
            <person name="Green B."/>
            <person name="Moulton V."/>
            <person name="Van Oosterhout C."/>
            <person name="Grigoriev I."/>
        </authorList>
    </citation>
    <scope>NUCLEOTIDE SEQUENCE [LARGE SCALE GENOMIC DNA]</scope>
    <source>
        <strain evidence="6 7">CCMP1102</strain>
    </source>
</reference>
<dbReference type="EMBL" id="KV784356">
    <property type="protein sequence ID" value="OEU18354.1"/>
    <property type="molecule type" value="Genomic_DNA"/>
</dbReference>
<evidence type="ECO:0000256" key="2">
    <source>
        <dbReference type="ARBA" id="ARBA00022771"/>
    </source>
</evidence>
<protein>
    <recommendedName>
        <fullName evidence="5">MYND-type domain-containing protein</fullName>
    </recommendedName>
</protein>
<dbReference type="KEGG" id="fcy:FRACYDRAFT_236630"/>
<dbReference type="OrthoDB" id="5945798at2759"/>
<dbReference type="PROSITE" id="PS50865">
    <property type="entry name" value="ZF_MYND_2"/>
    <property type="match status" value="1"/>
</dbReference>
<evidence type="ECO:0000256" key="1">
    <source>
        <dbReference type="ARBA" id="ARBA00022723"/>
    </source>
</evidence>
<organism evidence="6 7">
    <name type="scientific">Fragilariopsis cylindrus CCMP1102</name>
    <dbReference type="NCBI Taxonomy" id="635003"/>
    <lineage>
        <taxon>Eukaryota</taxon>
        <taxon>Sar</taxon>
        <taxon>Stramenopiles</taxon>
        <taxon>Ochrophyta</taxon>
        <taxon>Bacillariophyta</taxon>
        <taxon>Bacillariophyceae</taxon>
        <taxon>Bacillariophycidae</taxon>
        <taxon>Bacillariales</taxon>
        <taxon>Bacillariaceae</taxon>
        <taxon>Fragilariopsis</taxon>
    </lineage>
</organism>
<keyword evidence="7" id="KW-1185">Reference proteome</keyword>
<dbReference type="SUPFAM" id="SSF144232">
    <property type="entry name" value="HIT/MYND zinc finger-like"/>
    <property type="match status" value="1"/>
</dbReference>
<gene>
    <name evidence="6" type="ORF">FRACYDRAFT_236630</name>
</gene>
<evidence type="ECO:0000256" key="3">
    <source>
        <dbReference type="ARBA" id="ARBA00022833"/>
    </source>
</evidence>
<dbReference type="AlphaFoldDB" id="A0A1E7FJP3"/>
<feature type="domain" description="MYND-type" evidence="5">
    <location>
        <begin position="193"/>
        <end position="236"/>
    </location>
</feature>
<dbReference type="Proteomes" id="UP000095751">
    <property type="component" value="Unassembled WGS sequence"/>
</dbReference>
<evidence type="ECO:0000256" key="4">
    <source>
        <dbReference type="PROSITE-ProRule" id="PRU00134"/>
    </source>
</evidence>
<keyword evidence="3" id="KW-0862">Zinc</keyword>
<keyword evidence="2 4" id="KW-0863">Zinc-finger</keyword>
<evidence type="ECO:0000259" key="5">
    <source>
        <dbReference type="PROSITE" id="PS50865"/>
    </source>
</evidence>
<dbReference type="InParanoid" id="A0A1E7FJP3"/>
<dbReference type="Gene3D" id="6.10.140.2220">
    <property type="match status" value="1"/>
</dbReference>
<proteinExistence type="predicted"/>
<name>A0A1E7FJP3_9STRA</name>
<evidence type="ECO:0000313" key="6">
    <source>
        <dbReference type="EMBL" id="OEU18354.1"/>
    </source>
</evidence>
<dbReference type="PROSITE" id="PS01360">
    <property type="entry name" value="ZF_MYND_1"/>
    <property type="match status" value="1"/>
</dbReference>
<dbReference type="InterPro" id="IPR002893">
    <property type="entry name" value="Znf_MYND"/>
</dbReference>